<dbReference type="CDD" id="cd09917">
    <property type="entry name" value="F-box_SF"/>
    <property type="match status" value="1"/>
</dbReference>
<evidence type="ECO:0000313" key="3">
    <source>
        <dbReference type="Proteomes" id="UP000503462"/>
    </source>
</evidence>
<organism evidence="2 3">
    <name type="scientific">Peltaster fructicola</name>
    <dbReference type="NCBI Taxonomy" id="286661"/>
    <lineage>
        <taxon>Eukaryota</taxon>
        <taxon>Fungi</taxon>
        <taxon>Dikarya</taxon>
        <taxon>Ascomycota</taxon>
        <taxon>Pezizomycotina</taxon>
        <taxon>Dothideomycetes</taxon>
        <taxon>Dothideomycetes incertae sedis</taxon>
        <taxon>Peltaster</taxon>
    </lineage>
</organism>
<accession>A0A6H0XJX8</accession>
<dbReference type="EMBL" id="CP051139">
    <property type="protein sequence ID" value="QIW94924.1"/>
    <property type="molecule type" value="Genomic_DNA"/>
</dbReference>
<protein>
    <recommendedName>
        <fullName evidence="1">F-box domain-containing protein</fullName>
    </recommendedName>
</protein>
<keyword evidence="3" id="KW-1185">Reference proteome</keyword>
<name>A0A6H0XJX8_9PEZI</name>
<evidence type="ECO:0000313" key="2">
    <source>
        <dbReference type="EMBL" id="QIW94924.1"/>
    </source>
</evidence>
<sequence length="275" mass="31482">MAVHKATKHSAAPSDVRKTRLQKTSAVLNAAWYTTELLENILSHLDGKDLLTARGVCSKWQQTLDGSPSLQRQLYLRAATNIRKWCYDEGTDALRPYIEAEEDIHGDAWARRQGVCKPVVINPAFLRRDPDCESGKVPVRARFAEAKRLTFVRRPQLRTKKRTILNKMFLTQPPTTEVHIQLACAPYDAMRLWYHPASTARRIIVKRRRGVRWSDIEDGIRDRLNIKGRRLVEAKGGLKLLLSKTAVWACGVVLYNKEEREAIESGREDRPFKSV</sequence>
<dbReference type="Proteomes" id="UP000503462">
    <property type="component" value="Chromosome 1"/>
</dbReference>
<reference evidence="2 3" key="1">
    <citation type="journal article" date="2016" name="Sci. Rep.">
        <title>Peltaster fructicola genome reveals evolution from an invasive phytopathogen to an ectophytic parasite.</title>
        <authorList>
            <person name="Xu C."/>
            <person name="Chen H."/>
            <person name="Gleason M.L."/>
            <person name="Xu J.R."/>
            <person name="Liu H."/>
            <person name="Zhang R."/>
            <person name="Sun G."/>
        </authorList>
    </citation>
    <scope>NUCLEOTIDE SEQUENCE [LARGE SCALE GENOMIC DNA]</scope>
    <source>
        <strain evidence="2 3">LNHT1506</strain>
    </source>
</reference>
<feature type="domain" description="F-box" evidence="1">
    <location>
        <begin position="27"/>
        <end position="78"/>
    </location>
</feature>
<dbReference type="Gene3D" id="1.20.1280.50">
    <property type="match status" value="1"/>
</dbReference>
<gene>
    <name evidence="2" type="ORF">AMS68_000442</name>
</gene>
<dbReference type="InterPro" id="IPR036047">
    <property type="entry name" value="F-box-like_dom_sf"/>
</dbReference>
<dbReference type="OrthoDB" id="3800738at2759"/>
<dbReference type="InterPro" id="IPR001810">
    <property type="entry name" value="F-box_dom"/>
</dbReference>
<dbReference type="Pfam" id="PF00646">
    <property type="entry name" value="F-box"/>
    <property type="match status" value="1"/>
</dbReference>
<dbReference type="SMART" id="SM00256">
    <property type="entry name" value="FBOX"/>
    <property type="match status" value="1"/>
</dbReference>
<dbReference type="PROSITE" id="PS50181">
    <property type="entry name" value="FBOX"/>
    <property type="match status" value="1"/>
</dbReference>
<dbReference type="AlphaFoldDB" id="A0A6H0XJX8"/>
<dbReference type="SUPFAM" id="SSF81383">
    <property type="entry name" value="F-box domain"/>
    <property type="match status" value="1"/>
</dbReference>
<proteinExistence type="predicted"/>
<evidence type="ECO:0000259" key="1">
    <source>
        <dbReference type="PROSITE" id="PS50181"/>
    </source>
</evidence>